<dbReference type="PANTHER" id="PTHR46409:SF1">
    <property type="entry name" value="HTH PSQ-TYPE DOMAIN-CONTAINING PROTEIN"/>
    <property type="match status" value="1"/>
</dbReference>
<gene>
    <name evidence="1" type="ORF">EVAR_65756_1</name>
</gene>
<keyword evidence="2" id="KW-1185">Reference proteome</keyword>
<name>A0A4C1ZTB4_EUMVA</name>
<comment type="caution">
    <text evidence="1">The sequence shown here is derived from an EMBL/GenBank/DDBJ whole genome shotgun (WGS) entry which is preliminary data.</text>
</comment>
<dbReference type="OrthoDB" id="7108654at2759"/>
<proteinExistence type="predicted"/>
<evidence type="ECO:0000313" key="2">
    <source>
        <dbReference type="Proteomes" id="UP000299102"/>
    </source>
</evidence>
<reference evidence="1 2" key="1">
    <citation type="journal article" date="2019" name="Commun. Biol.">
        <title>The bagworm genome reveals a unique fibroin gene that provides high tensile strength.</title>
        <authorList>
            <person name="Kono N."/>
            <person name="Nakamura H."/>
            <person name="Ohtoshi R."/>
            <person name="Tomita M."/>
            <person name="Numata K."/>
            <person name="Arakawa K."/>
        </authorList>
    </citation>
    <scope>NUCLEOTIDE SEQUENCE [LARGE SCALE GENOMIC DNA]</scope>
</reference>
<dbReference type="Proteomes" id="UP000299102">
    <property type="component" value="Unassembled WGS sequence"/>
</dbReference>
<dbReference type="AlphaFoldDB" id="A0A4C1ZTB4"/>
<protein>
    <submittedName>
        <fullName evidence="1">Uncharacterized protein</fullName>
    </submittedName>
</protein>
<sequence>MEEKTKPRLHLRKTEKGIGNAYLKNIYISLIKQPDSKFLGYITPASGTAKCIEQEIFNFFMNKDIPMDVLIAIGCDGTNVNVVETPSENLITLATYIVRVYAPVWFAIKTHPSCKDGPRYLFKLIELTRYLPTTLKNIVDPVIQRNAYFVHPEYLLLAMLTDFQPHIRELAARRILKARSAKPKRLRLFQLPEVNFNASTYYDLLDWQENITEPPILKSVTEENLRLFVAQKGEGELNLLRLPCHTQTVERAVKAVTEASATLCNRTAREGFIKAQIDSRKSMPKFDNKKDFCPN</sequence>
<evidence type="ECO:0000313" key="1">
    <source>
        <dbReference type="EMBL" id="GBP89867.1"/>
    </source>
</evidence>
<dbReference type="EMBL" id="BGZK01002039">
    <property type="protein sequence ID" value="GBP89867.1"/>
    <property type="molecule type" value="Genomic_DNA"/>
</dbReference>
<dbReference type="PANTHER" id="PTHR46409">
    <property type="entry name" value="HTH PSQ-TYPE DOMAIN-CONTAINING PROTEIN"/>
    <property type="match status" value="1"/>
</dbReference>
<organism evidence="1 2">
    <name type="scientific">Eumeta variegata</name>
    <name type="common">Bagworm moth</name>
    <name type="synonym">Eumeta japonica</name>
    <dbReference type="NCBI Taxonomy" id="151549"/>
    <lineage>
        <taxon>Eukaryota</taxon>
        <taxon>Metazoa</taxon>
        <taxon>Ecdysozoa</taxon>
        <taxon>Arthropoda</taxon>
        <taxon>Hexapoda</taxon>
        <taxon>Insecta</taxon>
        <taxon>Pterygota</taxon>
        <taxon>Neoptera</taxon>
        <taxon>Endopterygota</taxon>
        <taxon>Lepidoptera</taxon>
        <taxon>Glossata</taxon>
        <taxon>Ditrysia</taxon>
        <taxon>Tineoidea</taxon>
        <taxon>Psychidae</taxon>
        <taxon>Oiketicinae</taxon>
        <taxon>Eumeta</taxon>
    </lineage>
</organism>
<accession>A0A4C1ZTB4</accession>